<dbReference type="InterPro" id="IPR032675">
    <property type="entry name" value="LRR_dom_sf"/>
</dbReference>
<dbReference type="PANTHER" id="PTHR47186:SF3">
    <property type="entry name" value="OS09G0267800 PROTEIN"/>
    <property type="match status" value="1"/>
</dbReference>
<dbReference type="InterPro" id="IPR056789">
    <property type="entry name" value="LRR_R13L1-DRL21"/>
</dbReference>
<protein>
    <recommendedName>
        <fullName evidence="7">NB-ARC domain-containing protein</fullName>
    </recommendedName>
</protein>
<evidence type="ECO:0000256" key="1">
    <source>
        <dbReference type="ARBA" id="ARBA00022737"/>
    </source>
</evidence>
<evidence type="ECO:0000313" key="5">
    <source>
        <dbReference type="EMBL" id="TQE00967.1"/>
    </source>
</evidence>
<proteinExistence type="predicted"/>
<dbReference type="Gene3D" id="3.80.10.10">
    <property type="entry name" value="Ribonuclease Inhibitor"/>
    <property type="match status" value="3"/>
</dbReference>
<dbReference type="PANTHER" id="PTHR47186">
    <property type="entry name" value="LEUCINE-RICH REPEAT-CONTAINING PROTEIN 57"/>
    <property type="match status" value="1"/>
</dbReference>
<dbReference type="STRING" id="106549.A0A540MQA5"/>
<keyword evidence="6" id="KW-1185">Reference proteome</keyword>
<dbReference type="InterPro" id="IPR058922">
    <property type="entry name" value="WHD_DRP"/>
</dbReference>
<dbReference type="SUPFAM" id="SSF52058">
    <property type="entry name" value="L domain-like"/>
    <property type="match status" value="2"/>
</dbReference>
<comment type="caution">
    <text evidence="5">The sequence shown here is derived from an EMBL/GenBank/DDBJ whole genome shotgun (WGS) entry which is preliminary data.</text>
</comment>
<sequence length="719" mass="81199">MAEGFIQPPENGVQERIEDIGSRYFKELSDRFFFECSTEDKTKYRMHDLIHDLALSVSSPFCCQVNDMKDFDEKSRHISLLSEQVEKPAIEIANKSKKLRTLLLPVQHLQLRAFGKGQGEIIHSLTYMRVLDLSSSTVVTLPDSIGRLKLLRYLDLSTTEIRKLPDSVCNLLNLETLKLLRCPWIFNLPKNFKALVNLRHLELDEIFWYKALMLPRSMGCLTSLHNLHKFPVSQETGYKLEELKNMVYLRGTLHITKLENAVNAGEANLKGKEMIQKVVYEWSDNDLNFHDEAAAKQVLEDLEPHPRALKELQICHYKGTEFPRWMGLLTNLVSIHLNNCNRSKVLDLGVLPKLEEFRLKNMLELEVWKGTFVSLKKLKIANCPNLRMCANYSEGLDFLKIKRCESLVSLTINYLVRPKNITLVDNPVLQSWFVRSSHLLGLSSGILILNELIIINCPELHALPNCFNLEKLETSGCNSVIKMLERGSLKQSVQAKELRHLALDTYSADAKTLVGLWPGIISGLWFLTISNISNLIRLPDWALPKLRALYIRDCKDLEYLSNQENKLFQGFTSLTTLSIHNCPELVTLPAEGLPTSLEYLSIGSCARLESFGPADALQNLNSLHDLYIEDCPALQSFPEGGLPTSLLHLSIQRCASLIKQCEKEGSDWPKIKDIPDLEMGMPSTETATSSPSSSSAAWYHLGGSCACVGQASKGKMVAE</sequence>
<dbReference type="Proteomes" id="UP000315295">
    <property type="component" value="Unassembled WGS sequence"/>
</dbReference>
<dbReference type="EMBL" id="VIEB01000204">
    <property type="protein sequence ID" value="TQE00967.1"/>
    <property type="molecule type" value="Genomic_DNA"/>
</dbReference>
<dbReference type="Pfam" id="PF23559">
    <property type="entry name" value="WHD_DRP"/>
    <property type="match status" value="1"/>
</dbReference>
<feature type="domain" description="Disease resistance protein winged helix" evidence="3">
    <location>
        <begin position="1"/>
        <end position="54"/>
    </location>
</feature>
<keyword evidence="1" id="KW-0677">Repeat</keyword>
<name>A0A540MQA5_MALBA</name>
<accession>A0A540MQA5</accession>
<reference evidence="5 6" key="1">
    <citation type="journal article" date="2019" name="G3 (Bethesda)">
        <title>Sequencing of a Wild Apple (Malus baccata) Genome Unravels the Differences Between Cultivated and Wild Apple Species Regarding Disease Resistance and Cold Tolerance.</title>
        <authorList>
            <person name="Chen X."/>
        </authorList>
    </citation>
    <scope>NUCLEOTIDE SEQUENCE [LARGE SCALE GENOMIC DNA]</scope>
    <source>
        <strain evidence="6">cv. Shandingzi</strain>
        <tissue evidence="5">Leaves</tissue>
    </source>
</reference>
<feature type="compositionally biased region" description="Low complexity" evidence="2">
    <location>
        <begin position="682"/>
        <end position="692"/>
    </location>
</feature>
<evidence type="ECO:0008006" key="7">
    <source>
        <dbReference type="Google" id="ProtNLM"/>
    </source>
</evidence>
<gene>
    <name evidence="5" type="ORF">C1H46_013507</name>
</gene>
<organism evidence="5 6">
    <name type="scientific">Malus baccata</name>
    <name type="common">Siberian crab apple</name>
    <name type="synonym">Pyrus baccata</name>
    <dbReference type="NCBI Taxonomy" id="106549"/>
    <lineage>
        <taxon>Eukaryota</taxon>
        <taxon>Viridiplantae</taxon>
        <taxon>Streptophyta</taxon>
        <taxon>Embryophyta</taxon>
        <taxon>Tracheophyta</taxon>
        <taxon>Spermatophyta</taxon>
        <taxon>Magnoliopsida</taxon>
        <taxon>eudicotyledons</taxon>
        <taxon>Gunneridae</taxon>
        <taxon>Pentapetalae</taxon>
        <taxon>rosids</taxon>
        <taxon>fabids</taxon>
        <taxon>Rosales</taxon>
        <taxon>Rosaceae</taxon>
        <taxon>Amygdaloideae</taxon>
        <taxon>Maleae</taxon>
        <taxon>Malus</taxon>
    </lineage>
</organism>
<evidence type="ECO:0000256" key="2">
    <source>
        <dbReference type="SAM" id="MobiDB-lite"/>
    </source>
</evidence>
<evidence type="ECO:0000259" key="3">
    <source>
        <dbReference type="Pfam" id="PF23559"/>
    </source>
</evidence>
<evidence type="ECO:0000313" key="6">
    <source>
        <dbReference type="Proteomes" id="UP000315295"/>
    </source>
</evidence>
<feature type="domain" description="R13L1/DRL21-like LRR repeat region" evidence="4">
    <location>
        <begin position="240"/>
        <end position="362"/>
    </location>
</feature>
<evidence type="ECO:0000259" key="4">
    <source>
        <dbReference type="Pfam" id="PF25019"/>
    </source>
</evidence>
<feature type="region of interest" description="Disordered" evidence="2">
    <location>
        <begin position="673"/>
        <end position="692"/>
    </location>
</feature>
<dbReference type="Pfam" id="PF25019">
    <property type="entry name" value="LRR_R13L1-DRL21"/>
    <property type="match status" value="1"/>
</dbReference>
<dbReference type="AlphaFoldDB" id="A0A540MQA5"/>